<name>A0ABU9TWK8_9GAMM</name>
<organism evidence="2 3">
    <name type="scientific">Neptuniibacter pectenicola</name>
    <dbReference type="NCBI Taxonomy" id="1806669"/>
    <lineage>
        <taxon>Bacteria</taxon>
        <taxon>Pseudomonadati</taxon>
        <taxon>Pseudomonadota</taxon>
        <taxon>Gammaproteobacteria</taxon>
        <taxon>Oceanospirillales</taxon>
        <taxon>Oceanospirillaceae</taxon>
        <taxon>Neptuniibacter</taxon>
    </lineage>
</organism>
<evidence type="ECO:0000313" key="2">
    <source>
        <dbReference type="EMBL" id="MEM5537537.1"/>
    </source>
</evidence>
<reference evidence="2 3" key="1">
    <citation type="submission" date="2024-03" db="EMBL/GenBank/DDBJ databases">
        <title>Community enrichment and isolation of bacterial strains for fucoidan degradation.</title>
        <authorList>
            <person name="Sichert A."/>
        </authorList>
    </citation>
    <scope>NUCLEOTIDE SEQUENCE [LARGE SCALE GENOMIC DNA]</scope>
    <source>
        <strain evidence="2 3">AS76</strain>
    </source>
</reference>
<protein>
    <submittedName>
        <fullName evidence="2">Uncharacterized protein</fullName>
    </submittedName>
</protein>
<accession>A0ABU9TWK8</accession>
<evidence type="ECO:0000256" key="1">
    <source>
        <dbReference type="SAM" id="Phobius"/>
    </source>
</evidence>
<keyword evidence="1" id="KW-1133">Transmembrane helix</keyword>
<dbReference type="RefSeq" id="WP_342854863.1">
    <property type="nucleotide sequence ID" value="NZ_JBBMRA010000015.1"/>
</dbReference>
<sequence length="185" mass="20802">MEDYYQSAKKFILSKEVEFSGGTVQEIKAHMAEMNELREVLARGLPRAKRLASIFQIPVVAFDPVTKAQCHAFTTIINNDANGFIEDNQKLDLLNETIGACLEVERAHLLKLINPLYWVTATITKTLRIPFWVLETAGFKSESFEKSLAGSVVRLIELVLIIGLLVYLGFSETELRDTIKSLVNV</sequence>
<feature type="transmembrane region" description="Helical" evidence="1">
    <location>
        <begin position="148"/>
        <end position="170"/>
    </location>
</feature>
<dbReference type="Proteomes" id="UP001449225">
    <property type="component" value="Unassembled WGS sequence"/>
</dbReference>
<keyword evidence="3" id="KW-1185">Reference proteome</keyword>
<keyword evidence="1" id="KW-0812">Transmembrane</keyword>
<gene>
    <name evidence="2" type="ORF">WNY58_14200</name>
</gene>
<dbReference type="EMBL" id="JBBMRA010000015">
    <property type="protein sequence ID" value="MEM5537537.1"/>
    <property type="molecule type" value="Genomic_DNA"/>
</dbReference>
<keyword evidence="1" id="KW-0472">Membrane</keyword>
<evidence type="ECO:0000313" key="3">
    <source>
        <dbReference type="Proteomes" id="UP001449225"/>
    </source>
</evidence>
<proteinExistence type="predicted"/>
<comment type="caution">
    <text evidence="2">The sequence shown here is derived from an EMBL/GenBank/DDBJ whole genome shotgun (WGS) entry which is preliminary data.</text>
</comment>